<gene>
    <name evidence="1" type="ORF">C3B51_19280</name>
</gene>
<dbReference type="EMBL" id="PPUZ01000061">
    <property type="protein sequence ID" value="RZM74927.1"/>
    <property type="molecule type" value="Genomic_DNA"/>
</dbReference>
<dbReference type="SUPFAM" id="SSF51445">
    <property type="entry name" value="(Trans)glycosidases"/>
    <property type="match status" value="1"/>
</dbReference>
<protein>
    <recommendedName>
        <fullName evidence="3">GH18 domain-containing protein</fullName>
    </recommendedName>
</protein>
<dbReference type="AlphaFoldDB" id="A0A4Q7E118"/>
<reference evidence="1 2" key="1">
    <citation type="submission" date="2018-01" db="EMBL/GenBank/DDBJ databases">
        <title>Co-occurrence of chitin degradation, pigmentation and bioactivity in marine Pseudoalteromonas.</title>
        <authorList>
            <person name="Paulsen S."/>
            <person name="Gram L."/>
            <person name="Machado H."/>
        </authorList>
    </citation>
    <scope>NUCLEOTIDE SEQUENCE [LARGE SCALE GENOMIC DNA]</scope>
    <source>
        <strain evidence="1 2">S1946</strain>
    </source>
</reference>
<evidence type="ECO:0000313" key="2">
    <source>
        <dbReference type="Proteomes" id="UP000292345"/>
    </source>
</evidence>
<evidence type="ECO:0000313" key="1">
    <source>
        <dbReference type="EMBL" id="RZM74927.1"/>
    </source>
</evidence>
<comment type="caution">
    <text evidence="1">The sequence shown here is derived from an EMBL/GenBank/DDBJ whole genome shotgun (WGS) entry which is preliminary data.</text>
</comment>
<dbReference type="InterPro" id="IPR017853">
    <property type="entry name" value="GH"/>
</dbReference>
<proteinExistence type="predicted"/>
<dbReference type="Gene3D" id="3.20.20.80">
    <property type="entry name" value="Glycosidases"/>
    <property type="match status" value="1"/>
</dbReference>
<accession>A0A4Q7E118</accession>
<sequence length="246" mass="26936">MTFEHKTCPTETENQRESREQAIYINGAQVRPAGLDGAQLVAAGGAAAFAAHLDATRTNYPGARLLLSLSPDDNGWRYLSQDINGCQLFCQSVIDFLQHYELDGLNLDAASYYAQLETQAVSGSTQFQSLTTISPHDFDALLLGLKYQFGQAAQQTGRTYLLTQIANSTGPLLNHSYPADLAPNSDTTGKMHTRAQCAERGICLSDKEAASLTGGNTKYSISGVVKYDERPLNGAQERDYFRYSRF</sequence>
<dbReference type="RefSeq" id="WP_125717649.1">
    <property type="nucleotide sequence ID" value="NZ_PPUZ01000061.1"/>
</dbReference>
<dbReference type="Proteomes" id="UP000292345">
    <property type="component" value="Unassembled WGS sequence"/>
</dbReference>
<name>A0A4Q7E118_9GAMM</name>
<evidence type="ECO:0008006" key="3">
    <source>
        <dbReference type="Google" id="ProtNLM"/>
    </source>
</evidence>
<organism evidence="1 2">
    <name type="scientific">Pseudoalteromonas rubra</name>
    <dbReference type="NCBI Taxonomy" id="43658"/>
    <lineage>
        <taxon>Bacteria</taxon>
        <taxon>Pseudomonadati</taxon>
        <taxon>Pseudomonadota</taxon>
        <taxon>Gammaproteobacteria</taxon>
        <taxon>Alteromonadales</taxon>
        <taxon>Pseudoalteromonadaceae</taxon>
        <taxon>Pseudoalteromonas</taxon>
    </lineage>
</organism>